<organism evidence="3 4">
    <name type="scientific">Tribolium castaneum</name>
    <name type="common">Red flour beetle</name>
    <dbReference type="NCBI Taxonomy" id="7070"/>
    <lineage>
        <taxon>Eukaryota</taxon>
        <taxon>Metazoa</taxon>
        <taxon>Ecdysozoa</taxon>
        <taxon>Arthropoda</taxon>
        <taxon>Hexapoda</taxon>
        <taxon>Insecta</taxon>
        <taxon>Pterygota</taxon>
        <taxon>Neoptera</taxon>
        <taxon>Endopterygota</taxon>
        <taxon>Coleoptera</taxon>
        <taxon>Polyphaga</taxon>
        <taxon>Cucujiformia</taxon>
        <taxon>Tenebrionidae</taxon>
        <taxon>Tenebrionidae incertae sedis</taxon>
        <taxon>Tribolium</taxon>
    </lineage>
</organism>
<dbReference type="AlphaFoldDB" id="A0A139WFU4"/>
<gene>
    <name evidence="3" type="primary">AUGUSTUS-3.0.2_34761</name>
    <name evidence="3" type="ORF">TcasGA2_TC034761</name>
</gene>
<name>A0A139WFU4_TRICA</name>
<reference evidence="3 4" key="2">
    <citation type="journal article" date="2010" name="Nucleic Acids Res.">
        <title>BeetleBase in 2010: revisions to provide comprehensive genomic information for Tribolium castaneum.</title>
        <authorList>
            <person name="Kim H.S."/>
            <person name="Murphy T."/>
            <person name="Xia J."/>
            <person name="Caragea D."/>
            <person name="Park Y."/>
            <person name="Beeman R.W."/>
            <person name="Lorenzen M.D."/>
            <person name="Butcher S."/>
            <person name="Manak J.R."/>
            <person name="Brown S.J."/>
        </authorList>
    </citation>
    <scope>GENOME REANNOTATION</scope>
    <source>
        <strain evidence="3 4">Georgia GA2</strain>
    </source>
</reference>
<dbReference type="Proteomes" id="UP000007266">
    <property type="component" value="Linkage group 7"/>
</dbReference>
<dbReference type="SUPFAM" id="SSF57625">
    <property type="entry name" value="Invertebrate chitin-binding proteins"/>
    <property type="match status" value="1"/>
</dbReference>
<feature type="domain" description="Chitin-binding type-2" evidence="2">
    <location>
        <begin position="65"/>
        <end position="124"/>
    </location>
</feature>
<dbReference type="SMART" id="SM00494">
    <property type="entry name" value="ChtBD2"/>
    <property type="match status" value="1"/>
</dbReference>
<dbReference type="GO" id="GO:0008061">
    <property type="term" value="F:chitin binding"/>
    <property type="evidence" value="ECO:0007669"/>
    <property type="project" value="InterPro"/>
</dbReference>
<dbReference type="InParanoid" id="A0A139WFU4"/>
<dbReference type="PROSITE" id="PS50940">
    <property type="entry name" value="CHIT_BIND_II"/>
    <property type="match status" value="1"/>
</dbReference>
<sequence length="148" mass="17050">MYSISHFRPISLFLCVEISLGFVITSQSTEDLFPVQTPNRANPQTFFKNSELMWCPDGYNFDPKLLFCAKLEPTTIFEDLKPNPHNCSTFFNCNGIFCHLMNCSDHLIFNNARKVCDYPQEANCCEFEAKNPDVLIPPEFAQQQTYSQ</sequence>
<dbReference type="Gene3D" id="2.170.140.10">
    <property type="entry name" value="Chitin binding domain"/>
    <property type="match status" value="1"/>
</dbReference>
<keyword evidence="1" id="KW-0732">Signal</keyword>
<evidence type="ECO:0000256" key="1">
    <source>
        <dbReference type="SAM" id="SignalP"/>
    </source>
</evidence>
<dbReference type="Pfam" id="PF01607">
    <property type="entry name" value="CBM_14"/>
    <property type="match status" value="1"/>
</dbReference>
<evidence type="ECO:0000259" key="2">
    <source>
        <dbReference type="PROSITE" id="PS50940"/>
    </source>
</evidence>
<dbReference type="InterPro" id="IPR036508">
    <property type="entry name" value="Chitin-bd_dom_sf"/>
</dbReference>
<dbReference type="OrthoDB" id="6020543at2759"/>
<evidence type="ECO:0000313" key="4">
    <source>
        <dbReference type="Proteomes" id="UP000007266"/>
    </source>
</evidence>
<protein>
    <recommendedName>
        <fullName evidence="2">Chitin-binding type-2 domain-containing protein</fullName>
    </recommendedName>
</protein>
<dbReference type="InterPro" id="IPR002557">
    <property type="entry name" value="Chitin-bd_dom"/>
</dbReference>
<reference evidence="3 4" key="1">
    <citation type="journal article" date="2008" name="Nature">
        <title>The genome of the model beetle and pest Tribolium castaneum.</title>
        <authorList>
            <consortium name="Tribolium Genome Sequencing Consortium"/>
            <person name="Richards S."/>
            <person name="Gibbs R.A."/>
            <person name="Weinstock G.M."/>
            <person name="Brown S.J."/>
            <person name="Denell R."/>
            <person name="Beeman R.W."/>
            <person name="Gibbs R."/>
            <person name="Beeman R.W."/>
            <person name="Brown S.J."/>
            <person name="Bucher G."/>
            <person name="Friedrich M."/>
            <person name="Grimmelikhuijzen C.J."/>
            <person name="Klingler M."/>
            <person name="Lorenzen M."/>
            <person name="Richards S."/>
            <person name="Roth S."/>
            <person name="Schroder R."/>
            <person name="Tautz D."/>
            <person name="Zdobnov E.M."/>
            <person name="Muzny D."/>
            <person name="Gibbs R.A."/>
            <person name="Weinstock G.M."/>
            <person name="Attaway T."/>
            <person name="Bell S."/>
            <person name="Buhay C.J."/>
            <person name="Chandrabose M.N."/>
            <person name="Chavez D."/>
            <person name="Clerk-Blankenburg K.P."/>
            <person name="Cree A."/>
            <person name="Dao M."/>
            <person name="Davis C."/>
            <person name="Chacko J."/>
            <person name="Dinh H."/>
            <person name="Dugan-Rocha S."/>
            <person name="Fowler G."/>
            <person name="Garner T.T."/>
            <person name="Garnes J."/>
            <person name="Gnirke A."/>
            <person name="Hawes A."/>
            <person name="Hernandez J."/>
            <person name="Hines S."/>
            <person name="Holder M."/>
            <person name="Hume J."/>
            <person name="Jhangiani S.N."/>
            <person name="Joshi V."/>
            <person name="Khan Z.M."/>
            <person name="Jackson L."/>
            <person name="Kovar C."/>
            <person name="Kowis A."/>
            <person name="Lee S."/>
            <person name="Lewis L.R."/>
            <person name="Margolis J."/>
            <person name="Morgan M."/>
            <person name="Nazareth L.V."/>
            <person name="Nguyen N."/>
            <person name="Okwuonu G."/>
            <person name="Parker D."/>
            <person name="Richards S."/>
            <person name="Ruiz S.J."/>
            <person name="Santibanez J."/>
            <person name="Savard J."/>
            <person name="Scherer S.E."/>
            <person name="Schneider B."/>
            <person name="Sodergren E."/>
            <person name="Tautz D."/>
            <person name="Vattahil S."/>
            <person name="Villasana D."/>
            <person name="White C.S."/>
            <person name="Wright R."/>
            <person name="Park Y."/>
            <person name="Beeman R.W."/>
            <person name="Lord J."/>
            <person name="Oppert B."/>
            <person name="Lorenzen M."/>
            <person name="Brown S."/>
            <person name="Wang L."/>
            <person name="Savard J."/>
            <person name="Tautz D."/>
            <person name="Richards S."/>
            <person name="Weinstock G."/>
            <person name="Gibbs R.A."/>
            <person name="Liu Y."/>
            <person name="Worley K."/>
            <person name="Weinstock G."/>
            <person name="Elsik C.G."/>
            <person name="Reese J.T."/>
            <person name="Elhaik E."/>
            <person name="Landan G."/>
            <person name="Graur D."/>
            <person name="Arensburger P."/>
            <person name="Atkinson P."/>
            <person name="Beeman R.W."/>
            <person name="Beidler J."/>
            <person name="Brown S.J."/>
            <person name="Demuth J.P."/>
            <person name="Drury D.W."/>
            <person name="Du Y.Z."/>
            <person name="Fujiwara H."/>
            <person name="Lorenzen M."/>
            <person name="Maselli V."/>
            <person name="Osanai M."/>
            <person name="Park Y."/>
            <person name="Robertson H.M."/>
            <person name="Tu Z."/>
            <person name="Wang J.J."/>
            <person name="Wang S."/>
            <person name="Richards S."/>
            <person name="Song H."/>
            <person name="Zhang L."/>
            <person name="Sodergren E."/>
            <person name="Werner D."/>
            <person name="Stanke M."/>
            <person name="Morgenstern B."/>
            <person name="Solovyev V."/>
            <person name="Kosarev P."/>
            <person name="Brown G."/>
            <person name="Chen H.C."/>
            <person name="Ermolaeva O."/>
            <person name="Hlavina W."/>
            <person name="Kapustin Y."/>
            <person name="Kiryutin B."/>
            <person name="Kitts P."/>
            <person name="Maglott D."/>
            <person name="Pruitt K."/>
            <person name="Sapojnikov V."/>
            <person name="Souvorov A."/>
            <person name="Mackey A.J."/>
            <person name="Waterhouse R.M."/>
            <person name="Wyder S."/>
            <person name="Zdobnov E.M."/>
            <person name="Zdobnov E.M."/>
            <person name="Wyder S."/>
            <person name="Kriventseva E.V."/>
            <person name="Kadowaki T."/>
            <person name="Bork P."/>
            <person name="Aranda M."/>
            <person name="Bao R."/>
            <person name="Beermann A."/>
            <person name="Berns N."/>
            <person name="Bolognesi R."/>
            <person name="Bonneton F."/>
            <person name="Bopp D."/>
            <person name="Brown S.J."/>
            <person name="Bucher G."/>
            <person name="Butts T."/>
            <person name="Chaumot A."/>
            <person name="Denell R.E."/>
            <person name="Ferrier D.E."/>
            <person name="Friedrich M."/>
            <person name="Gordon C.M."/>
            <person name="Jindra M."/>
            <person name="Klingler M."/>
            <person name="Lan Q."/>
            <person name="Lattorff H.M."/>
            <person name="Laudet V."/>
            <person name="von Levetsow C."/>
            <person name="Liu Z."/>
            <person name="Lutz R."/>
            <person name="Lynch J.A."/>
            <person name="da Fonseca R.N."/>
            <person name="Posnien N."/>
            <person name="Reuter R."/>
            <person name="Roth S."/>
            <person name="Savard J."/>
            <person name="Schinko J.B."/>
            <person name="Schmitt C."/>
            <person name="Schoppmeier M."/>
            <person name="Schroder R."/>
            <person name="Shippy T.D."/>
            <person name="Simonnet F."/>
            <person name="Marques-Souza H."/>
            <person name="Tautz D."/>
            <person name="Tomoyasu Y."/>
            <person name="Trauner J."/>
            <person name="Van der Zee M."/>
            <person name="Vervoort M."/>
            <person name="Wittkopp N."/>
            <person name="Wimmer E.A."/>
            <person name="Yang X."/>
            <person name="Jones A.K."/>
            <person name="Sattelle D.B."/>
            <person name="Ebert P.R."/>
            <person name="Nelson D."/>
            <person name="Scott J.G."/>
            <person name="Beeman R.W."/>
            <person name="Muthukrishnan S."/>
            <person name="Kramer K.J."/>
            <person name="Arakane Y."/>
            <person name="Beeman R.W."/>
            <person name="Zhu Q."/>
            <person name="Hogenkamp D."/>
            <person name="Dixit R."/>
            <person name="Oppert B."/>
            <person name="Jiang H."/>
            <person name="Zou Z."/>
            <person name="Marshall J."/>
            <person name="Elpidina E."/>
            <person name="Vinokurov K."/>
            <person name="Oppert C."/>
            <person name="Zou Z."/>
            <person name="Evans J."/>
            <person name="Lu Z."/>
            <person name="Zhao P."/>
            <person name="Sumathipala N."/>
            <person name="Altincicek B."/>
            <person name="Vilcinskas A."/>
            <person name="Williams M."/>
            <person name="Hultmark D."/>
            <person name="Hetru C."/>
            <person name="Jiang H."/>
            <person name="Grimmelikhuijzen C.J."/>
            <person name="Hauser F."/>
            <person name="Cazzamali G."/>
            <person name="Williamson M."/>
            <person name="Park Y."/>
            <person name="Li B."/>
            <person name="Tanaka Y."/>
            <person name="Predel R."/>
            <person name="Neupert S."/>
            <person name="Schachtner J."/>
            <person name="Verleyen P."/>
            <person name="Raible F."/>
            <person name="Bork P."/>
            <person name="Friedrich M."/>
            <person name="Walden K.K."/>
            <person name="Robertson H.M."/>
            <person name="Angeli S."/>
            <person name="Foret S."/>
            <person name="Bucher G."/>
            <person name="Schuetz S."/>
            <person name="Maleszka R."/>
            <person name="Wimmer E.A."/>
            <person name="Beeman R.W."/>
            <person name="Lorenzen M."/>
            <person name="Tomoyasu Y."/>
            <person name="Miller S.C."/>
            <person name="Grossmann D."/>
            <person name="Bucher G."/>
        </authorList>
    </citation>
    <scope>NUCLEOTIDE SEQUENCE [LARGE SCALE GENOMIC DNA]</scope>
    <source>
        <strain evidence="3 4">Georgia GA2</strain>
    </source>
</reference>
<dbReference type="GO" id="GO:0005576">
    <property type="term" value="C:extracellular region"/>
    <property type="evidence" value="ECO:0007669"/>
    <property type="project" value="InterPro"/>
</dbReference>
<dbReference type="KEGG" id="tca:103313544"/>
<feature type="chain" id="PRO_5007299842" description="Chitin-binding type-2 domain-containing protein" evidence="1">
    <location>
        <begin position="22"/>
        <end position="148"/>
    </location>
</feature>
<proteinExistence type="predicted"/>
<evidence type="ECO:0000313" key="3">
    <source>
        <dbReference type="EMBL" id="KYB26843.1"/>
    </source>
</evidence>
<feature type="signal peptide" evidence="1">
    <location>
        <begin position="1"/>
        <end position="21"/>
    </location>
</feature>
<accession>A0A139WFU4</accession>
<keyword evidence="4" id="KW-1185">Reference proteome</keyword>
<dbReference type="EMBL" id="KQ971351">
    <property type="protein sequence ID" value="KYB26843.1"/>
    <property type="molecule type" value="Genomic_DNA"/>
</dbReference>